<dbReference type="EMBL" id="MGAF01000004">
    <property type="protein sequence ID" value="OGK42838.1"/>
    <property type="molecule type" value="Genomic_DNA"/>
</dbReference>
<accession>A0A1F7IHK9</accession>
<dbReference type="AlphaFoldDB" id="A0A1F7IHK9"/>
<gene>
    <name evidence="1" type="ORF">A3A74_01365</name>
</gene>
<comment type="caution">
    <text evidence="1">The sequence shown here is derived from an EMBL/GenBank/DDBJ whole genome shotgun (WGS) entry which is preliminary data.</text>
</comment>
<dbReference type="STRING" id="1802055.A3A74_01365"/>
<dbReference type="Proteomes" id="UP000179270">
    <property type="component" value="Unassembled WGS sequence"/>
</dbReference>
<evidence type="ECO:0000313" key="2">
    <source>
        <dbReference type="Proteomes" id="UP000179270"/>
    </source>
</evidence>
<name>A0A1F7IHK9_9BACT</name>
<organism evidence="1 2">
    <name type="scientific">Candidatus Roizmanbacteria bacterium RIFCSPLOWO2_01_FULL_35_13</name>
    <dbReference type="NCBI Taxonomy" id="1802055"/>
    <lineage>
        <taxon>Bacteria</taxon>
        <taxon>Candidatus Roizmaniibacteriota</taxon>
    </lineage>
</organism>
<sequence length="191" mass="22854">MYEPGRIHQVIERQLERRKFRTEAERMLFETMAESFGLNIGEDDFRSEYLLRALEKDEIGLRKIEVKTTRNIQIPFYVISDRNGENKLYEYTSRRVYTLLNSYEGPFYNFQFYPDSYLLNSDKNYKDNFYAVNLRINSVSPKILQFARDCHNEFKQSRRDMDLIRPSRKLTDHLIEASLGLANLAIRKNLI</sequence>
<protein>
    <submittedName>
        <fullName evidence="1">Uncharacterized protein</fullName>
    </submittedName>
</protein>
<proteinExistence type="predicted"/>
<evidence type="ECO:0000313" key="1">
    <source>
        <dbReference type="EMBL" id="OGK42838.1"/>
    </source>
</evidence>
<reference evidence="1 2" key="1">
    <citation type="journal article" date="2016" name="Nat. Commun.">
        <title>Thousands of microbial genomes shed light on interconnected biogeochemical processes in an aquifer system.</title>
        <authorList>
            <person name="Anantharaman K."/>
            <person name="Brown C.T."/>
            <person name="Hug L.A."/>
            <person name="Sharon I."/>
            <person name="Castelle C.J."/>
            <person name="Probst A.J."/>
            <person name="Thomas B.C."/>
            <person name="Singh A."/>
            <person name="Wilkins M.J."/>
            <person name="Karaoz U."/>
            <person name="Brodie E.L."/>
            <person name="Williams K.H."/>
            <person name="Hubbard S.S."/>
            <person name="Banfield J.F."/>
        </authorList>
    </citation>
    <scope>NUCLEOTIDE SEQUENCE [LARGE SCALE GENOMIC DNA]</scope>
</reference>